<dbReference type="AlphaFoldDB" id="A0A494WWV6"/>
<dbReference type="GO" id="GO:0016887">
    <property type="term" value="F:ATP hydrolysis activity"/>
    <property type="evidence" value="ECO:0007669"/>
    <property type="project" value="InterPro"/>
</dbReference>
<dbReference type="SUPFAM" id="SSF52540">
    <property type="entry name" value="P-loop containing nucleoside triphosphate hydrolases"/>
    <property type="match status" value="1"/>
</dbReference>
<feature type="coiled-coil region" evidence="4">
    <location>
        <begin position="1025"/>
        <end position="1052"/>
    </location>
</feature>
<evidence type="ECO:0000256" key="2">
    <source>
        <dbReference type="ARBA" id="ARBA00011322"/>
    </source>
</evidence>
<feature type="coiled-coil region" evidence="4">
    <location>
        <begin position="263"/>
        <end position="385"/>
    </location>
</feature>
<gene>
    <name evidence="7" type="ORF">D7024_11900</name>
</gene>
<feature type="coiled-coil region" evidence="4">
    <location>
        <begin position="680"/>
        <end position="714"/>
    </location>
</feature>
<dbReference type="Pfam" id="PF13558">
    <property type="entry name" value="SbcC_Walker_B"/>
    <property type="match status" value="1"/>
</dbReference>
<keyword evidence="4" id="KW-0175">Coiled coil</keyword>
<dbReference type="OrthoDB" id="9795626at2"/>
<accession>A0A494WWV6</accession>
<comment type="similarity">
    <text evidence="1">Belongs to the SMC family. SbcC subfamily.</text>
</comment>
<comment type="caution">
    <text evidence="7">The sequence shown here is derived from an EMBL/GenBank/DDBJ whole genome shotgun (WGS) entry which is preliminary data.</text>
</comment>
<dbReference type="Gene3D" id="1.10.287.1490">
    <property type="match status" value="2"/>
</dbReference>
<dbReference type="InterPro" id="IPR038729">
    <property type="entry name" value="Rad50/SbcC_AAA"/>
</dbReference>
<name>A0A494WWV6_9FIRM</name>
<evidence type="ECO:0000259" key="6">
    <source>
        <dbReference type="Pfam" id="PF13476"/>
    </source>
</evidence>
<reference evidence="7 8" key="1">
    <citation type="submission" date="2018-10" db="EMBL/GenBank/DDBJ databases">
        <authorList>
            <person name="Grouzdev D.S."/>
            <person name="Krutkina M.S."/>
            <person name="Tourova T.P."/>
            <person name="Nazina T.N."/>
        </authorList>
    </citation>
    <scope>NUCLEOTIDE SEQUENCE [LARGE SCALE GENOMIC DNA]</scope>
    <source>
        <strain evidence="7 8">435</strain>
    </source>
</reference>
<feature type="coiled-coil region" evidence="4">
    <location>
        <begin position="837"/>
        <end position="885"/>
    </location>
</feature>
<evidence type="ECO:0000256" key="5">
    <source>
        <dbReference type="SAM" id="MobiDB-lite"/>
    </source>
</evidence>
<dbReference type="EMBL" id="RBWE01000001">
    <property type="protein sequence ID" value="RKO67591.1"/>
    <property type="molecule type" value="Genomic_DNA"/>
</dbReference>
<sequence length="1252" mass="143614">MWTLCPWTSFLSFFTASRPGAASRTPIWCIFSWNWWKPRQGKGGTKLRPVELRLAGLHSYRQEEVVDFNALCERGIFGIFGPTGSGKSTILDAVTLALFGEVKRASRGREGIINQQSEQARVAFTFEVGRGEGRCRYRVERVLRKSGDFGAHTRECRLVRIDPDGERVLADGADQVKTEVQGLLGLTADDFTRAVVLPQGRFAEFLALRPADRNQMLERIFELDRFGEQLKRRVGDAGAKVQAGLDRVEAEQRGLGDCSPQALERARQALEKNQAARREAERNLQAIRRRLEEAREIRQAQEQRANLQRRLQELQAAEAQVRWTEERLERAARAETLRGLLEEYGRLEKDLEKRREGLRALQEELHRQEEGARAAEEEAGRVRRQWEERGPALLRQQARLEQAREQEKELDTWLEQQARDQKQLDRWELAGQDLGKQQEELASRLALGEQRLAELQKLREQFQVTLEEVEQARCALDLYRELSRLGREIKKMEGEREEAGRELAALQQRETELAREVQGLERELKRHEEGLEHLQGNPPVPEGYLEKRAGEIQDLRHRIEALQELAARYQKLQEEHRQVRERLESLERQREVWRQKAAILQQALDEAGKALERARRELEEARHRNMAAALARTLEAGRACPVCGSPHHPSPASPAGTELTPYEEAVEAAEEEQARRRDEWQECEKKIVQLETEIASLKLREEQLAEEKEQVGAEGKRLRGELPAEWQGVPVQDLPVRLQRAEQAYQEQQRAWRDWQQHLKEALDRKEELRRRLDEQRPALARLQSDRAGLARQIDVLCRHLGEKGAEQQTVREKLRLLLEVLGLADPDQVPGYWDALKEKQQKHRRCQDEITGLEAELKDLAGRLQQLKDDLRDLVVQKGALKATLAGRAEQIRRLQAELHELTGGLRVQEALEQVQKELSLLQGAVARAEEENQKAAEAFQRVRLELKGEEQTCAALQERLEDLCRRLERLARENHFAGPAEAKDALLDPQEREELTSQVKKHRQEEQVLLKGLQEVEARLKGMRVDEEEWHRLQEELRAAEEALGMAQQQEGAAGVLLQKLQENQQRWAVLEGERQQLVRRAALLRELEGLLRGRALVEFLARRRLENLVTLATERLGRLTGYRYALELDGQGGFILRDEGNGGLKRPVSTLSGGETFLVSLALALALSDQIQRRGRAPLEFFFLDEGFGSLDEQCLEAVMDTLERLPLERVAIGLISHLPQLKSRLPRRLVVEPARPGGPGSRVRLELA</sequence>
<protein>
    <recommendedName>
        <fullName evidence="3">Nuclease SbcCD subunit C</fullName>
    </recommendedName>
</protein>
<evidence type="ECO:0000313" key="7">
    <source>
        <dbReference type="EMBL" id="RKO67591.1"/>
    </source>
</evidence>
<organism evidence="7 8">
    <name type="scientific">Desulfofundulus salinus</name>
    <dbReference type="NCBI Taxonomy" id="2419843"/>
    <lineage>
        <taxon>Bacteria</taxon>
        <taxon>Bacillati</taxon>
        <taxon>Bacillota</taxon>
        <taxon>Clostridia</taxon>
        <taxon>Eubacteriales</taxon>
        <taxon>Peptococcaceae</taxon>
        <taxon>Desulfofundulus</taxon>
    </lineage>
</organism>
<dbReference type="Gene3D" id="3.40.50.300">
    <property type="entry name" value="P-loop containing nucleotide triphosphate hydrolases"/>
    <property type="match status" value="2"/>
</dbReference>
<feature type="coiled-coil region" evidence="4">
    <location>
        <begin position="913"/>
        <end position="975"/>
    </location>
</feature>
<evidence type="ECO:0000256" key="3">
    <source>
        <dbReference type="ARBA" id="ARBA00013368"/>
    </source>
</evidence>
<dbReference type="Pfam" id="PF13476">
    <property type="entry name" value="AAA_23"/>
    <property type="match status" value="1"/>
</dbReference>
<evidence type="ECO:0000256" key="1">
    <source>
        <dbReference type="ARBA" id="ARBA00006930"/>
    </source>
</evidence>
<dbReference type="InterPro" id="IPR027417">
    <property type="entry name" value="P-loop_NTPase"/>
</dbReference>
<proteinExistence type="inferred from homology"/>
<feature type="coiled-coil region" evidence="4">
    <location>
        <begin position="438"/>
        <end position="631"/>
    </location>
</feature>
<dbReference type="Proteomes" id="UP000271256">
    <property type="component" value="Unassembled WGS sequence"/>
</dbReference>
<comment type="subunit">
    <text evidence="2">Heterodimer of SbcC and SbcD.</text>
</comment>
<evidence type="ECO:0000256" key="4">
    <source>
        <dbReference type="SAM" id="Coils"/>
    </source>
</evidence>
<feature type="domain" description="Rad50/SbcC-type AAA" evidence="6">
    <location>
        <begin position="52"/>
        <end position="315"/>
    </location>
</feature>
<feature type="region of interest" description="Disordered" evidence="5">
    <location>
        <begin position="645"/>
        <end position="677"/>
    </location>
</feature>
<keyword evidence="8" id="KW-1185">Reference proteome</keyword>
<dbReference type="GO" id="GO:0006302">
    <property type="term" value="P:double-strand break repair"/>
    <property type="evidence" value="ECO:0007669"/>
    <property type="project" value="InterPro"/>
</dbReference>
<dbReference type="PANTHER" id="PTHR32114:SF2">
    <property type="entry name" value="ABC TRANSPORTER ABCH.3"/>
    <property type="match status" value="1"/>
</dbReference>
<evidence type="ECO:0000313" key="8">
    <source>
        <dbReference type="Proteomes" id="UP000271256"/>
    </source>
</evidence>
<dbReference type="PANTHER" id="PTHR32114">
    <property type="entry name" value="ABC TRANSPORTER ABCH.3"/>
    <property type="match status" value="1"/>
</dbReference>